<gene>
    <name evidence="2" type="ORF">DSCW_15320</name>
</gene>
<dbReference type="Proteomes" id="UP000427769">
    <property type="component" value="Chromosome"/>
</dbReference>
<feature type="region of interest" description="Disordered" evidence="1">
    <location>
        <begin position="73"/>
        <end position="92"/>
    </location>
</feature>
<dbReference type="Pfam" id="PF20657">
    <property type="entry name" value="DUF6811"/>
    <property type="match status" value="1"/>
</dbReference>
<keyword evidence="3" id="KW-1185">Reference proteome</keyword>
<dbReference type="RefSeq" id="WP_155303167.1">
    <property type="nucleotide sequence ID" value="NZ_AP021875.1"/>
</dbReference>
<dbReference type="KEGG" id="dwd:DSCW_15320"/>
<sequence>MRCTTIREGMECAFMTAKGCGYKGGVCHEIVEQCKGCSRTVEVSSGWYCAACPEPDTKWKHGNCNLATHVSNSMAESTQKINPLKASKRSRK</sequence>
<protein>
    <submittedName>
        <fullName evidence="2">Uncharacterized protein</fullName>
    </submittedName>
</protein>
<evidence type="ECO:0000313" key="2">
    <source>
        <dbReference type="EMBL" id="BBO74115.1"/>
    </source>
</evidence>
<dbReference type="NCBIfam" id="NF038144">
    <property type="entry name" value="PxxKW"/>
    <property type="match status" value="1"/>
</dbReference>
<reference evidence="2 3" key="1">
    <citation type="submission" date="2019-11" db="EMBL/GenBank/DDBJ databases">
        <title>Comparative genomics of hydrocarbon-degrading Desulfosarcina strains.</title>
        <authorList>
            <person name="Watanabe M."/>
            <person name="Kojima H."/>
            <person name="Fukui M."/>
        </authorList>
    </citation>
    <scope>NUCLEOTIDE SEQUENCE [LARGE SCALE GENOMIC DNA]</scope>
    <source>
        <strain evidence="2 3">PP31</strain>
    </source>
</reference>
<organism evidence="2 3">
    <name type="scientific">Desulfosarcina widdelii</name>
    <dbReference type="NCBI Taxonomy" id="947919"/>
    <lineage>
        <taxon>Bacteria</taxon>
        <taxon>Pseudomonadati</taxon>
        <taxon>Thermodesulfobacteriota</taxon>
        <taxon>Desulfobacteria</taxon>
        <taxon>Desulfobacterales</taxon>
        <taxon>Desulfosarcinaceae</taxon>
        <taxon>Desulfosarcina</taxon>
    </lineage>
</organism>
<proteinExistence type="predicted"/>
<dbReference type="InterPro" id="IPR047766">
    <property type="entry name" value="PxxKW_fam"/>
</dbReference>
<name>A0A5K7Z0A0_9BACT</name>
<dbReference type="EMBL" id="AP021875">
    <property type="protein sequence ID" value="BBO74115.1"/>
    <property type="molecule type" value="Genomic_DNA"/>
</dbReference>
<dbReference type="AlphaFoldDB" id="A0A5K7Z0A0"/>
<evidence type="ECO:0000256" key="1">
    <source>
        <dbReference type="SAM" id="MobiDB-lite"/>
    </source>
</evidence>
<accession>A0A5K7Z0A0</accession>
<dbReference type="OrthoDB" id="5387471at2"/>
<evidence type="ECO:0000313" key="3">
    <source>
        <dbReference type="Proteomes" id="UP000427769"/>
    </source>
</evidence>